<feature type="compositionally biased region" description="Basic residues" evidence="1">
    <location>
        <begin position="145"/>
        <end position="157"/>
    </location>
</feature>
<dbReference type="Proteomes" id="UP000298493">
    <property type="component" value="Unassembled WGS sequence"/>
</dbReference>
<dbReference type="AlphaFoldDB" id="A0A4Z1PJU6"/>
<sequence>MCEIIVTKYVQPDGSRQSVERKKLCDRSDGVNPCYFQTREELTEFVPPTLDYHGDPSPSSTGGPGTPVYATANYEVRVPLNRNKSSSKGKDRAKGNNLSVNTSGKGSKTSRPSSSDRPRPRFDDDPIVAIEEGGRRWPNSPVTRRSPHGSPKLRVRRPAAIIHQQPRPSLHPIDDPHRPSSTGTYHRRTSTAPGSIDYTPDNEIFDRANARDELRRQNRERQRREDEDRQMAEDLQREENRKAAEKEAREKAADDFAMRDYARLNERDRLRRDEARRKQEAEEDEERRRARDIRVRRDRETQQNALDEARKLEEARDEAQRQKEAQEEVRRRQEAQEDRRRQEARDRATRQNLHEERSRIAQEETDRRSRERAQQSEMHMREIDEEVQRLDQELLKIQERAAARARAVQLEQDVREHDRLRDEIRQLEEEHRRDTTPLPSPYASEVSDLEAELRRIDARIRARERGSATSSVNGSLYDEPRRVGPGPPRTPTLATPVSLQQADPFQDEEYRRMVGQRVLERERAMASSLDTSSVSRRNTIGGGGRTREQHYRNLRRWYPE</sequence>
<evidence type="ECO:0000256" key="1">
    <source>
        <dbReference type="SAM" id="MobiDB-lite"/>
    </source>
</evidence>
<proteinExistence type="predicted"/>
<gene>
    <name evidence="2" type="ORF">E6O75_ATG03286</name>
</gene>
<feature type="compositionally biased region" description="Polar residues" evidence="1">
    <location>
        <begin position="96"/>
        <end position="109"/>
    </location>
</feature>
<evidence type="ECO:0000313" key="2">
    <source>
        <dbReference type="EMBL" id="TID23650.1"/>
    </source>
</evidence>
<feature type="compositionally biased region" description="Basic and acidic residues" evidence="1">
    <location>
        <begin position="204"/>
        <end position="381"/>
    </location>
</feature>
<evidence type="ECO:0000313" key="3">
    <source>
        <dbReference type="Proteomes" id="UP000298493"/>
    </source>
</evidence>
<name>A0A4Z1PJU6_9PEZI</name>
<comment type="caution">
    <text evidence="2">The sequence shown here is derived from an EMBL/GenBank/DDBJ whole genome shotgun (WGS) entry which is preliminary data.</text>
</comment>
<feature type="region of interest" description="Disordered" evidence="1">
    <location>
        <begin position="523"/>
        <end position="560"/>
    </location>
</feature>
<feature type="region of interest" description="Disordered" evidence="1">
    <location>
        <begin position="47"/>
        <end position="381"/>
    </location>
</feature>
<organism evidence="2 3">
    <name type="scientific">Venturia nashicola</name>
    <dbReference type="NCBI Taxonomy" id="86259"/>
    <lineage>
        <taxon>Eukaryota</taxon>
        <taxon>Fungi</taxon>
        <taxon>Dikarya</taxon>
        <taxon>Ascomycota</taxon>
        <taxon>Pezizomycotina</taxon>
        <taxon>Dothideomycetes</taxon>
        <taxon>Pleosporomycetidae</taxon>
        <taxon>Venturiales</taxon>
        <taxon>Venturiaceae</taxon>
        <taxon>Venturia</taxon>
    </lineage>
</organism>
<feature type="compositionally biased region" description="Basic and acidic residues" evidence="1">
    <location>
        <begin position="114"/>
        <end position="124"/>
    </location>
</feature>
<dbReference type="STRING" id="86259.A0A4Z1PJU6"/>
<accession>A0A4Z1PJU6</accession>
<reference evidence="2 3" key="1">
    <citation type="submission" date="2019-04" db="EMBL/GenBank/DDBJ databases">
        <title>High contiguity whole genome sequence and gene annotation resource for two Venturia nashicola isolates.</title>
        <authorList>
            <person name="Prokchorchik M."/>
            <person name="Won K."/>
            <person name="Lee Y."/>
            <person name="Choi E.D."/>
            <person name="Segonzac C."/>
            <person name="Sohn K.H."/>
        </authorList>
    </citation>
    <scope>NUCLEOTIDE SEQUENCE [LARGE SCALE GENOMIC DNA]</scope>
    <source>
        <strain evidence="2 3">PRI2</strain>
    </source>
</reference>
<feature type="compositionally biased region" description="Polar residues" evidence="1">
    <location>
        <begin position="493"/>
        <end position="503"/>
    </location>
</feature>
<feature type="region of interest" description="Disordered" evidence="1">
    <location>
        <begin position="427"/>
        <end position="449"/>
    </location>
</feature>
<dbReference type="EMBL" id="SNSC02000006">
    <property type="protein sequence ID" value="TID23650.1"/>
    <property type="molecule type" value="Genomic_DNA"/>
</dbReference>
<keyword evidence="3" id="KW-1185">Reference proteome</keyword>
<feature type="compositionally biased region" description="Basic and acidic residues" evidence="1">
    <location>
        <begin position="545"/>
        <end position="560"/>
    </location>
</feature>
<feature type="region of interest" description="Disordered" evidence="1">
    <location>
        <begin position="463"/>
        <end position="508"/>
    </location>
</feature>
<protein>
    <submittedName>
        <fullName evidence="2">Uncharacterized protein</fullName>
    </submittedName>
</protein>